<accession>A0A1Q9CX92</accession>
<reference evidence="3 4" key="1">
    <citation type="submission" date="2016-02" db="EMBL/GenBank/DDBJ databases">
        <title>Genome analysis of coral dinoflagellate symbionts highlights evolutionary adaptations to a symbiotic lifestyle.</title>
        <authorList>
            <person name="Aranda M."/>
            <person name="Li Y."/>
            <person name="Liew Y.J."/>
            <person name="Baumgarten S."/>
            <person name="Simakov O."/>
            <person name="Wilson M."/>
            <person name="Piel J."/>
            <person name="Ashoor H."/>
            <person name="Bougouffa S."/>
            <person name="Bajic V.B."/>
            <person name="Ryu T."/>
            <person name="Ravasi T."/>
            <person name="Bayer T."/>
            <person name="Micklem G."/>
            <person name="Kim H."/>
            <person name="Bhak J."/>
            <person name="Lajeunesse T.C."/>
            <person name="Voolstra C.R."/>
        </authorList>
    </citation>
    <scope>NUCLEOTIDE SEQUENCE [LARGE SCALE GENOMIC DNA]</scope>
    <source>
        <strain evidence="3 4">CCMP2467</strain>
    </source>
</reference>
<dbReference type="InterPro" id="IPR036940">
    <property type="entry name" value="PI3/4_kinase_cat_sf"/>
</dbReference>
<name>A0A1Q9CX92_SYMMI</name>
<evidence type="ECO:0000313" key="3">
    <source>
        <dbReference type="EMBL" id="OLP87550.1"/>
    </source>
</evidence>
<dbReference type="SUPFAM" id="SSF56112">
    <property type="entry name" value="Protein kinase-like (PK-like)"/>
    <property type="match status" value="1"/>
</dbReference>
<dbReference type="InterPro" id="IPR036291">
    <property type="entry name" value="NAD(P)-bd_dom_sf"/>
</dbReference>
<dbReference type="SUPFAM" id="SSF51735">
    <property type="entry name" value="NAD(P)-binding Rossmann-fold domains"/>
    <property type="match status" value="1"/>
</dbReference>
<feature type="compositionally biased region" description="Polar residues" evidence="1">
    <location>
        <begin position="477"/>
        <end position="490"/>
    </location>
</feature>
<dbReference type="InterPro" id="IPR015275">
    <property type="entry name" value="Actin-fragmin_kin_cat_dom"/>
</dbReference>
<keyword evidence="4" id="KW-1185">Reference proteome</keyword>
<dbReference type="Gene3D" id="1.10.1070.11">
    <property type="entry name" value="Phosphatidylinositol 3-/4-kinase, catalytic domain"/>
    <property type="match status" value="1"/>
</dbReference>
<evidence type="ECO:0000259" key="2">
    <source>
        <dbReference type="SMART" id="SM00859"/>
    </source>
</evidence>
<feature type="region of interest" description="Disordered" evidence="1">
    <location>
        <begin position="451"/>
        <end position="496"/>
    </location>
</feature>
<proteinExistence type="predicted"/>
<dbReference type="EMBL" id="LSRX01000854">
    <property type="protein sequence ID" value="OLP87550.1"/>
    <property type="molecule type" value="Genomic_DNA"/>
</dbReference>
<dbReference type="Gene3D" id="3.40.50.720">
    <property type="entry name" value="NAD(P)-binding Rossmann-like Domain"/>
    <property type="match status" value="1"/>
</dbReference>
<evidence type="ECO:0000256" key="1">
    <source>
        <dbReference type="SAM" id="MobiDB-lite"/>
    </source>
</evidence>
<dbReference type="Proteomes" id="UP000186817">
    <property type="component" value="Unassembled WGS sequence"/>
</dbReference>
<protein>
    <submittedName>
        <fullName evidence="3">N-acetyl-gamma-glutamyl-phosphate reductase</fullName>
    </submittedName>
</protein>
<gene>
    <name evidence="3" type="primary">argC</name>
    <name evidence="3" type="ORF">AK812_SmicGene31210</name>
</gene>
<feature type="domain" description="Semialdehyde dehydrogenase NAD-binding" evidence="2">
    <location>
        <begin position="306"/>
        <end position="407"/>
    </location>
</feature>
<dbReference type="InterPro" id="IPR029063">
    <property type="entry name" value="SAM-dependent_MTases_sf"/>
</dbReference>
<dbReference type="InterPro" id="IPR011009">
    <property type="entry name" value="Kinase-like_dom_sf"/>
</dbReference>
<dbReference type="Pfam" id="PF01118">
    <property type="entry name" value="Semialdhyde_dh"/>
    <property type="match status" value="1"/>
</dbReference>
<dbReference type="GO" id="GO:0051287">
    <property type="term" value="F:NAD binding"/>
    <property type="evidence" value="ECO:0007669"/>
    <property type="project" value="InterPro"/>
</dbReference>
<dbReference type="PANTHER" id="PTHR38737:SF1">
    <property type="entry name" value="ACTIN-FRAGMIN KINASE DDB_G0279609-RELATED"/>
    <property type="match status" value="1"/>
</dbReference>
<dbReference type="Pfam" id="PF09192">
    <property type="entry name" value="Act-Frag_cataly"/>
    <property type="match status" value="2"/>
</dbReference>
<dbReference type="InterPro" id="IPR000534">
    <property type="entry name" value="Semialdehyde_DH_NAD-bd"/>
</dbReference>
<dbReference type="SUPFAM" id="SSF53335">
    <property type="entry name" value="S-adenosyl-L-methionine-dependent methyltransferases"/>
    <property type="match status" value="1"/>
</dbReference>
<sequence length="1386" mass="151987">MAAVSEQDEEDTFLAVFPDSSKLDARAYGMALDDLGVFEAAGFNRDQVGMLATYGFVDFPGVRTLLRGIAERLRPGCVDLRQALAGMRFLDLGSGDGRAVIGAAVLAPTLVESSGVELSLSRHELAVRNRRRLPQTIRDIVQFQQTDILQVEPTRLGATEIVWLANLRFPDETVEAINNYLEEHCAKEVDAVVATLRKCSFRREHESWTMEVSMSWNPKGWPVYCYYLPCIFQSSPNPSVDMASPAFLTPVLAGPGPAASSSVPAQSAQRQLQRLRQSSFTAALGVPLVLIAVRQRCGKRVARRATVFIDGEAGTTGLQVRERLEKHPEIQILSLDADKRKDEDARREALHTADAAVLCLPDDAAIAAVALAEGSKTVIVDASTAHRVSDGWMYGFPEMSPSQAERISASTRIANPGCYPTGIGIPGKIHKTLVMATSVIDGARDAITAGAIGGKGKGKIRPPPPPKAKAKPKAEGYTSQPQGMYDQQSKMPPLPKPAADEALVRIAKLQCDDGSWRLSDELATALGLYPSSLALSPTPAASVPSWDRLVATSTARQALERCRSILNAQGRDRDETLEVAGAVSVLGAKLLDAAIEYLDARWQEVSEAKHLLHLYARQRHGLDRDITKLLDQQLPRPDWQAQLKAKMSVQKTCEVCGSTYTAAVAKCLACFPPERPAEPEGRKEDGLHDWQKLSSAPLSATLDWSPEGIKSCEGGSGGVAFFKLPQGVVVVKPQKMMAAAEFLAIQVAKTIAVPVADIRVVRWVDAEYAAIRDFLRLNEASIQRYTDRVDTELERKASHRAVDGVWEQRRILRNLPITLIAISDLHVKLKLRAVWCNWTSLARQSSSARQAKQRKFANRQALIDEQLGQAEHEASKDGSHSLFKVIRSFKRGRPTERVQLRDSQGRFLTSTEERKALEEYSMDLFGKCDDFQLSGLTGPLNITSTEVRTQLNSIKVGKAVPKDCPPVVAWRSLGPTAIQRIVELLNDEAFDMVDRRRLREALEALYEMTSSDASFSVAASAGAPIWDCRCVLVDCENVATSVGGKQGFLMFRPLPSDSLQLAYGGFELLSARTLQSMLQEWTHAILRPARPVTDKEAVEKLPELLLVRRKRIQEELRTLSCSVESMAVYGRSAPPGKEQDLTMLALRLQLHDSEFFGILEFIPGIGVQGQELHERLEAMPPERLDSFWYQVGEIVAFDALINNLDRVPLVWDNEGNTANLMLREDNEGVAVVGIDQAVTAIVAEGPGRERYAARLRVLAEGVFTGSWKEEASQVLPSTTRGGAWSICSGMAHVSECFQLCCGATVHWEAFMAGLRFRLNHIADLADDGSLGTALDEATAVADQIFKAATVDLGFRQLGKMQEFLMEMASVIAETRRLAAAKADATA</sequence>
<dbReference type="Gene3D" id="3.30.1010.10">
    <property type="entry name" value="Phosphatidylinositol 3-kinase Catalytic Subunit, Chain A, domain 4"/>
    <property type="match status" value="1"/>
</dbReference>
<evidence type="ECO:0000313" key="4">
    <source>
        <dbReference type="Proteomes" id="UP000186817"/>
    </source>
</evidence>
<dbReference type="SMART" id="SM00859">
    <property type="entry name" value="Semialdhyde_dh"/>
    <property type="match status" value="1"/>
</dbReference>
<comment type="caution">
    <text evidence="3">The sequence shown here is derived from an EMBL/GenBank/DDBJ whole genome shotgun (WGS) entry which is preliminary data.</text>
</comment>
<dbReference type="Gene3D" id="3.40.50.150">
    <property type="entry name" value="Vaccinia Virus protein VP39"/>
    <property type="match status" value="1"/>
</dbReference>
<dbReference type="PANTHER" id="PTHR38737">
    <property type="entry name" value="ACTIN-FRAGMIN KINASE DDB_G0279609-RELATED"/>
    <property type="match status" value="1"/>
</dbReference>
<dbReference type="GO" id="GO:1901607">
    <property type="term" value="P:alpha-amino acid biosynthetic process"/>
    <property type="evidence" value="ECO:0007669"/>
    <property type="project" value="UniProtKB-ARBA"/>
</dbReference>
<dbReference type="InterPro" id="IPR037469">
    <property type="entry name" value="Put_AFK"/>
</dbReference>
<dbReference type="GO" id="GO:0016620">
    <property type="term" value="F:oxidoreductase activity, acting on the aldehyde or oxo group of donors, NAD or NADP as acceptor"/>
    <property type="evidence" value="ECO:0007669"/>
    <property type="project" value="InterPro"/>
</dbReference>
<organism evidence="3 4">
    <name type="scientific">Symbiodinium microadriaticum</name>
    <name type="common">Dinoflagellate</name>
    <name type="synonym">Zooxanthella microadriatica</name>
    <dbReference type="NCBI Taxonomy" id="2951"/>
    <lineage>
        <taxon>Eukaryota</taxon>
        <taxon>Sar</taxon>
        <taxon>Alveolata</taxon>
        <taxon>Dinophyceae</taxon>
        <taxon>Suessiales</taxon>
        <taxon>Symbiodiniaceae</taxon>
        <taxon>Symbiodinium</taxon>
    </lineage>
</organism>
<dbReference type="OrthoDB" id="428586at2759"/>